<dbReference type="PANTHER" id="PTHR33337:SF40">
    <property type="entry name" value="CENP-V_GFA DOMAIN-CONTAINING PROTEIN-RELATED"/>
    <property type="match status" value="1"/>
</dbReference>
<dbReference type="Gene3D" id="3.90.1590.10">
    <property type="entry name" value="glutathione-dependent formaldehyde- activating enzyme (gfa)"/>
    <property type="match status" value="1"/>
</dbReference>
<accession>A0A814FEJ6</accession>
<dbReference type="PROSITE" id="PS51891">
    <property type="entry name" value="CENP_V_GFA"/>
    <property type="match status" value="1"/>
</dbReference>
<keyword evidence="2" id="KW-0479">Metal-binding</keyword>
<dbReference type="GO" id="GO:0046872">
    <property type="term" value="F:metal ion binding"/>
    <property type="evidence" value="ECO:0007669"/>
    <property type="project" value="UniProtKB-KW"/>
</dbReference>
<keyword evidence="4" id="KW-0456">Lyase</keyword>
<evidence type="ECO:0000256" key="1">
    <source>
        <dbReference type="ARBA" id="ARBA00005495"/>
    </source>
</evidence>
<dbReference type="Proteomes" id="UP000663829">
    <property type="component" value="Unassembled WGS sequence"/>
</dbReference>
<evidence type="ECO:0000256" key="3">
    <source>
        <dbReference type="ARBA" id="ARBA00022833"/>
    </source>
</evidence>
<evidence type="ECO:0000256" key="2">
    <source>
        <dbReference type="ARBA" id="ARBA00022723"/>
    </source>
</evidence>
<dbReference type="OrthoDB" id="428768at2759"/>
<dbReference type="EMBL" id="CAJOBC010002795">
    <property type="protein sequence ID" value="CAF3751649.1"/>
    <property type="molecule type" value="Genomic_DNA"/>
</dbReference>
<comment type="similarity">
    <text evidence="1">Belongs to the Gfa family.</text>
</comment>
<evidence type="ECO:0000259" key="5">
    <source>
        <dbReference type="PROSITE" id="PS51891"/>
    </source>
</evidence>
<evidence type="ECO:0000313" key="8">
    <source>
        <dbReference type="Proteomes" id="UP000663829"/>
    </source>
</evidence>
<dbReference type="SUPFAM" id="SSF51316">
    <property type="entry name" value="Mss4-like"/>
    <property type="match status" value="1"/>
</dbReference>
<organism evidence="6 8">
    <name type="scientific">Didymodactylos carnosus</name>
    <dbReference type="NCBI Taxonomy" id="1234261"/>
    <lineage>
        <taxon>Eukaryota</taxon>
        <taxon>Metazoa</taxon>
        <taxon>Spiralia</taxon>
        <taxon>Gnathifera</taxon>
        <taxon>Rotifera</taxon>
        <taxon>Eurotatoria</taxon>
        <taxon>Bdelloidea</taxon>
        <taxon>Philodinida</taxon>
        <taxon>Philodinidae</taxon>
        <taxon>Didymodactylos</taxon>
    </lineage>
</organism>
<dbReference type="PANTHER" id="PTHR33337">
    <property type="entry name" value="GFA DOMAIN-CONTAINING PROTEIN"/>
    <property type="match status" value="1"/>
</dbReference>
<dbReference type="AlphaFoldDB" id="A0A814FEJ6"/>
<name>A0A814FEJ6_9BILA</name>
<feature type="domain" description="CENP-V/GFA" evidence="5">
    <location>
        <begin position="3"/>
        <end position="124"/>
    </location>
</feature>
<dbReference type="Pfam" id="PF04828">
    <property type="entry name" value="GFA"/>
    <property type="match status" value="1"/>
</dbReference>
<comment type="caution">
    <text evidence="6">The sequence shown here is derived from an EMBL/GenBank/DDBJ whole genome shotgun (WGS) entry which is preliminary data.</text>
</comment>
<reference evidence="6" key="1">
    <citation type="submission" date="2021-02" db="EMBL/GenBank/DDBJ databases">
        <authorList>
            <person name="Nowell W R."/>
        </authorList>
    </citation>
    <scope>NUCLEOTIDE SEQUENCE</scope>
</reference>
<dbReference type="InterPro" id="IPR006913">
    <property type="entry name" value="CENP-V/GFA"/>
</dbReference>
<keyword evidence="8" id="KW-1185">Reference proteome</keyword>
<dbReference type="Proteomes" id="UP000681722">
    <property type="component" value="Unassembled WGS sequence"/>
</dbReference>
<dbReference type="EMBL" id="CAJNOQ010002795">
    <property type="protein sequence ID" value="CAF0978928.1"/>
    <property type="molecule type" value="Genomic_DNA"/>
</dbReference>
<dbReference type="GO" id="GO:0016846">
    <property type="term" value="F:carbon-sulfur lyase activity"/>
    <property type="evidence" value="ECO:0007669"/>
    <property type="project" value="InterPro"/>
</dbReference>
<protein>
    <recommendedName>
        <fullName evidence="5">CENP-V/GFA domain-containing protein</fullName>
    </recommendedName>
</protein>
<evidence type="ECO:0000256" key="4">
    <source>
        <dbReference type="ARBA" id="ARBA00023239"/>
    </source>
</evidence>
<sequence length="139" mass="15462">MASSGQCLCGQISVTLPQGTLNDKTENVLMCRCNNCRQVAGSLFTYNIVLPKTDVKIQGEPKAYEDKNTVSGNVLLRRFCPNCGSRIYGTNSKYPDKVVVSLGLFDQSPKPSVQLYCKNRPEWEKQIDGCKDFEAMPTQ</sequence>
<evidence type="ECO:0000313" key="6">
    <source>
        <dbReference type="EMBL" id="CAF0978928.1"/>
    </source>
</evidence>
<evidence type="ECO:0000313" key="7">
    <source>
        <dbReference type="EMBL" id="CAF3751649.1"/>
    </source>
</evidence>
<proteinExistence type="inferred from homology"/>
<gene>
    <name evidence="6" type="ORF">GPM918_LOCUS12644</name>
    <name evidence="7" type="ORF">SRO942_LOCUS12644</name>
</gene>
<dbReference type="InterPro" id="IPR011057">
    <property type="entry name" value="Mss4-like_sf"/>
</dbReference>
<keyword evidence="3" id="KW-0862">Zinc</keyword>